<evidence type="ECO:0000256" key="5">
    <source>
        <dbReference type="ARBA" id="ARBA00022884"/>
    </source>
</evidence>
<dbReference type="PANTHER" id="PTHR11807">
    <property type="entry name" value="ATPASES OF THE PP SUPERFAMILY-RELATED"/>
    <property type="match status" value="1"/>
</dbReference>
<evidence type="ECO:0000313" key="11">
    <source>
        <dbReference type="Proteomes" id="UP000298138"/>
    </source>
</evidence>
<dbReference type="CDD" id="cd01713">
    <property type="entry name" value="CTU1-like"/>
    <property type="match status" value="1"/>
</dbReference>
<dbReference type="InterPro" id="IPR032442">
    <property type="entry name" value="CTU1_C"/>
</dbReference>
<dbReference type="Proteomes" id="UP000298138">
    <property type="component" value="Unassembled WGS sequence"/>
</dbReference>
<dbReference type="InterPro" id="IPR056369">
    <property type="entry name" value="CTU1-like_ATP-bd"/>
</dbReference>
<dbReference type="InterPro" id="IPR014729">
    <property type="entry name" value="Rossmann-like_a/b/a_fold"/>
</dbReference>
<comment type="function">
    <text evidence="6">Plays a central role in 2-thiolation of mcm(5)S(2)U at tRNA wobble positions of tRNA(Lys), tRNA(Glu) and tRNA(Gln). Directly binds tRNAs and probably acts by catalyzing adenylation of tRNAs, an intermediate required for 2-thiolation. It is unclear whether it acts as a sulfurtransferase that transfers sulfur from thiocarboxylated URM1 onto the uridine of tRNAs at wobble position. Prior mcm(5) tRNA modification by the elongator complex is required for 2-thiolation. May also be involved in protein urmylation.</text>
</comment>
<comment type="pathway">
    <text evidence="6">tRNA modification; 5-methoxycarbonylmethyl-2-thiouridine-tRNA biosynthesis.</text>
</comment>
<keyword evidence="1 6" id="KW-0963">Cytoplasm</keyword>
<proteinExistence type="inferred from homology"/>
<dbReference type="PANTHER" id="PTHR11807:SF12">
    <property type="entry name" value="CYTOPLASMIC TRNA 2-THIOLATION PROTEIN 1"/>
    <property type="match status" value="1"/>
</dbReference>
<comment type="similarity">
    <text evidence="6">Belongs to the TtcA family. CTU1/NCS6/ATPBD3 subfamily.</text>
</comment>
<dbReference type="Gene3D" id="3.40.50.620">
    <property type="entry name" value="HUPs"/>
    <property type="match status" value="1"/>
</dbReference>
<feature type="region of interest" description="Disordered" evidence="7">
    <location>
        <begin position="1"/>
        <end position="22"/>
    </location>
</feature>
<evidence type="ECO:0000259" key="8">
    <source>
        <dbReference type="Pfam" id="PF01171"/>
    </source>
</evidence>
<evidence type="ECO:0000256" key="1">
    <source>
        <dbReference type="ARBA" id="ARBA00022490"/>
    </source>
</evidence>
<dbReference type="GO" id="GO:0002144">
    <property type="term" value="C:cytosolic tRNA wobble base thiouridylase complex"/>
    <property type="evidence" value="ECO:0007669"/>
    <property type="project" value="TreeGrafter"/>
</dbReference>
<dbReference type="GO" id="GO:0000049">
    <property type="term" value="F:tRNA binding"/>
    <property type="evidence" value="ECO:0007669"/>
    <property type="project" value="UniProtKB-UniRule"/>
</dbReference>
<keyword evidence="5 6" id="KW-0694">RNA-binding</keyword>
<dbReference type="EMBL" id="ML220112">
    <property type="protein sequence ID" value="TGZ84958.1"/>
    <property type="molecule type" value="Genomic_DNA"/>
</dbReference>
<reference evidence="10 11" key="1">
    <citation type="submission" date="2019-04" db="EMBL/GenBank/DDBJ databases">
        <title>Comparative genomics and transcriptomics to analyze fruiting body development in filamentous ascomycetes.</title>
        <authorList>
            <consortium name="DOE Joint Genome Institute"/>
            <person name="Lutkenhaus R."/>
            <person name="Traeger S."/>
            <person name="Breuer J."/>
            <person name="Kuo A."/>
            <person name="Lipzen A."/>
            <person name="Pangilinan J."/>
            <person name="Dilworth D."/>
            <person name="Sandor L."/>
            <person name="Poggeler S."/>
            <person name="Barry K."/>
            <person name="Grigoriev I.V."/>
            <person name="Nowrousian M."/>
        </authorList>
    </citation>
    <scope>NUCLEOTIDE SEQUENCE [LARGE SCALE GENOMIC DNA]</scope>
    <source>
        <strain evidence="10 11">CBS 389.68</strain>
    </source>
</reference>
<dbReference type="GO" id="GO:0005739">
    <property type="term" value="C:mitochondrion"/>
    <property type="evidence" value="ECO:0007669"/>
    <property type="project" value="TreeGrafter"/>
</dbReference>
<feature type="region of interest" description="Disordered" evidence="7">
    <location>
        <begin position="300"/>
        <end position="336"/>
    </location>
</feature>
<dbReference type="InParanoid" id="A0A4S2N6K2"/>
<evidence type="ECO:0000256" key="2">
    <source>
        <dbReference type="ARBA" id="ARBA00022555"/>
    </source>
</evidence>
<dbReference type="InterPro" id="IPR000541">
    <property type="entry name" value="Ncs6/Tuc1/Ctu1"/>
</dbReference>
<dbReference type="InterPro" id="IPR011063">
    <property type="entry name" value="TilS/TtcA_N"/>
</dbReference>
<name>A0A4S2N6K2_9PEZI</name>
<dbReference type="GO" id="GO:0016779">
    <property type="term" value="F:nucleotidyltransferase activity"/>
    <property type="evidence" value="ECO:0007669"/>
    <property type="project" value="UniProtKB-UniRule"/>
</dbReference>
<sequence length="445" mass="49463">MSPPTSTAAPSSAPTTPQPTSTRLCAHCKLSRPKIQRAKTRDRLCVPCFLHIFELEIHQTITSTNLFQRGDHIAIGASGGKDSTVLAAVLKTLNDRYDYGIKFTLLSIDEGIKGYRDDSLETVKRNAVQYEMPLVIVSYRELYGWTMDEVVQQIGKKGNCTVCGVFRRQALDRGAERLGVSHVVTGHNADDMAETVLMNLLRGDLPRLHRCTAILTASSSSPVRRSKPLKYAYEKEIVLYAHHRKLDYFSTECLYSPEAFRGSARALIKSLERVRPSAILDVVRSGESFVAMVPPEISGVAPSQPNTTATPVVLPPPPPPQQADDDPNAHCGGESGGEMAAFEKQLRENEEATHRETEVKLPQIRKKQKMKQTLMNCRKCGYMSSQELCKACVILEDLNKHRAKLGVQVELDEVEEEAKEGVRRKMEALELRKSVETDTGTDAKE</sequence>
<dbReference type="Pfam" id="PF01171">
    <property type="entry name" value="ATP_bind_3"/>
    <property type="match status" value="1"/>
</dbReference>
<keyword evidence="11" id="KW-1185">Reference proteome</keyword>
<dbReference type="GO" id="GO:0002143">
    <property type="term" value="P:tRNA wobble position uridine thiolation"/>
    <property type="evidence" value="ECO:0007669"/>
    <property type="project" value="TreeGrafter"/>
</dbReference>
<organism evidence="10 11">
    <name type="scientific">Ascodesmis nigricans</name>
    <dbReference type="NCBI Taxonomy" id="341454"/>
    <lineage>
        <taxon>Eukaryota</taxon>
        <taxon>Fungi</taxon>
        <taxon>Dikarya</taxon>
        <taxon>Ascomycota</taxon>
        <taxon>Pezizomycotina</taxon>
        <taxon>Pezizomycetes</taxon>
        <taxon>Pezizales</taxon>
        <taxon>Ascodesmidaceae</taxon>
        <taxon>Ascodesmis</taxon>
    </lineage>
</organism>
<dbReference type="GO" id="GO:0032447">
    <property type="term" value="P:protein urmylation"/>
    <property type="evidence" value="ECO:0007669"/>
    <property type="project" value="UniProtKB-UniRule"/>
</dbReference>
<dbReference type="OrthoDB" id="198857at2759"/>
<dbReference type="STRING" id="341454.A0A4S2N6K2"/>
<comment type="subcellular location">
    <subcellularLocation>
        <location evidence="6">Cytoplasm</location>
    </subcellularLocation>
</comment>
<dbReference type="FunCoup" id="A0A4S2N6K2">
    <property type="interactions" value="461"/>
</dbReference>
<dbReference type="EC" id="2.7.7.-" evidence="6"/>
<dbReference type="SUPFAM" id="SSF52402">
    <property type="entry name" value="Adenine nucleotide alpha hydrolases-like"/>
    <property type="match status" value="1"/>
</dbReference>
<feature type="domain" description="Cytoplasmic tRNA 2-thiolation protein 1 C-terminal" evidence="9">
    <location>
        <begin position="375"/>
        <end position="405"/>
    </location>
</feature>
<dbReference type="AlphaFoldDB" id="A0A4S2N6K2"/>
<accession>A0A4S2N6K2</accession>
<dbReference type="UniPathway" id="UPA00988"/>
<evidence type="ECO:0000256" key="6">
    <source>
        <dbReference type="HAMAP-Rule" id="MF_03053"/>
    </source>
</evidence>
<evidence type="ECO:0000256" key="7">
    <source>
        <dbReference type="SAM" id="MobiDB-lite"/>
    </source>
</evidence>
<keyword evidence="3 6" id="KW-0808">Transferase</keyword>
<gene>
    <name evidence="6" type="primary">NCS6</name>
    <name evidence="6" type="synonym">CTU1</name>
    <name evidence="10" type="ORF">EX30DRAFT_337396</name>
</gene>
<evidence type="ECO:0000259" key="9">
    <source>
        <dbReference type="Pfam" id="PF16503"/>
    </source>
</evidence>
<evidence type="ECO:0000256" key="3">
    <source>
        <dbReference type="ARBA" id="ARBA00022679"/>
    </source>
</evidence>
<protein>
    <recommendedName>
        <fullName evidence="6">Cytoplasmic tRNA 2-thiolation protein 1</fullName>
        <ecNumber evidence="6">2.7.7.-</ecNumber>
    </recommendedName>
    <alternativeName>
        <fullName evidence="6">Cytoplasmic tRNA adenylyltransferase 1</fullName>
    </alternativeName>
</protein>
<dbReference type="Pfam" id="PF16503">
    <property type="entry name" value="zn-ribbon_14"/>
    <property type="match status" value="1"/>
</dbReference>
<dbReference type="HAMAP" id="MF_03053">
    <property type="entry name" value="CTU1"/>
    <property type="match status" value="1"/>
</dbReference>
<keyword evidence="2 6" id="KW-0820">tRNA-binding</keyword>
<evidence type="ECO:0000256" key="4">
    <source>
        <dbReference type="ARBA" id="ARBA00022694"/>
    </source>
</evidence>
<keyword evidence="4 6" id="KW-0819">tRNA processing</keyword>
<feature type="domain" description="tRNA(Ile)-lysidine/2-thiocytidine synthase N-terminal" evidence="8">
    <location>
        <begin position="73"/>
        <end position="252"/>
    </location>
</feature>
<evidence type="ECO:0000313" key="10">
    <source>
        <dbReference type="EMBL" id="TGZ84958.1"/>
    </source>
</evidence>